<keyword evidence="2" id="KW-1185">Reference proteome</keyword>
<proteinExistence type="predicted"/>
<name>A0A7Y9RUI4_9ACTN</name>
<dbReference type="Pfam" id="PF13692">
    <property type="entry name" value="Glyco_trans_1_4"/>
    <property type="match status" value="1"/>
</dbReference>
<dbReference type="Proteomes" id="UP000544110">
    <property type="component" value="Unassembled WGS sequence"/>
</dbReference>
<dbReference type="AlphaFoldDB" id="A0A7Y9RUI4"/>
<evidence type="ECO:0000313" key="2">
    <source>
        <dbReference type="Proteomes" id="UP000544110"/>
    </source>
</evidence>
<keyword evidence="1" id="KW-0808">Transferase</keyword>
<protein>
    <submittedName>
        <fullName evidence="1">Glycosyltransferase involved in cell wall biosynthesis</fullName>
    </submittedName>
</protein>
<dbReference type="GO" id="GO:0016740">
    <property type="term" value="F:transferase activity"/>
    <property type="evidence" value="ECO:0007669"/>
    <property type="project" value="UniProtKB-KW"/>
</dbReference>
<dbReference type="RefSeq" id="WP_179519055.1">
    <property type="nucleotide sequence ID" value="NZ_JACCAC010000001.1"/>
</dbReference>
<organism evidence="1 2">
    <name type="scientific">Nocardioides perillae</name>
    <dbReference type="NCBI Taxonomy" id="1119534"/>
    <lineage>
        <taxon>Bacteria</taxon>
        <taxon>Bacillati</taxon>
        <taxon>Actinomycetota</taxon>
        <taxon>Actinomycetes</taxon>
        <taxon>Propionibacteriales</taxon>
        <taxon>Nocardioidaceae</taxon>
        <taxon>Nocardioides</taxon>
    </lineage>
</organism>
<comment type="caution">
    <text evidence="1">The sequence shown here is derived from an EMBL/GenBank/DDBJ whole genome shotgun (WGS) entry which is preliminary data.</text>
</comment>
<dbReference type="EMBL" id="JACCAC010000001">
    <property type="protein sequence ID" value="NYG56871.1"/>
    <property type="molecule type" value="Genomic_DNA"/>
</dbReference>
<reference evidence="1 2" key="1">
    <citation type="submission" date="2020-07" db="EMBL/GenBank/DDBJ databases">
        <title>Sequencing the genomes of 1000 actinobacteria strains.</title>
        <authorList>
            <person name="Klenk H.-P."/>
        </authorList>
    </citation>
    <scope>NUCLEOTIDE SEQUENCE [LARGE SCALE GENOMIC DNA]</scope>
    <source>
        <strain evidence="1 2">DSM 24552</strain>
    </source>
</reference>
<dbReference type="SUPFAM" id="SSF53756">
    <property type="entry name" value="UDP-Glycosyltransferase/glycogen phosphorylase"/>
    <property type="match status" value="1"/>
</dbReference>
<gene>
    <name evidence="1" type="ORF">BJ989_003175</name>
</gene>
<evidence type="ECO:0000313" key="1">
    <source>
        <dbReference type="EMBL" id="NYG56871.1"/>
    </source>
</evidence>
<sequence length="344" mass="38293">MSGSRTLHVLTPTWKPVGGVVKLMDYVQHARTLGFRVSVWCPRPPSVDEELFRNDRFRDLPTADDVSVVSGRSLAFADDDLALISLPRNAEVVHRSLPAGASPERVVHLVQNVRHVNPAWGDGYPTRLLTRPMARISINEIVAETIRPWLDQRALHRTVDLGHDTPFFRTHRRDEGPRTPLRVAYTTWKSDVGDRVAAALVDDPGFAFRAITTTATWAELRELYQWSDVFLATPGPEEGLYLPGLEAMAAESVVVTPDVGGNMAYCRPGLNCVLVDYDDAGSYVAALRGLASSAPREVLRLRRAGAQIVDRFDLSAERAGFAAFLAELEPRIVDFERSGRRRWT</sequence>
<accession>A0A7Y9RUI4</accession>
<dbReference type="Gene3D" id="3.40.50.2000">
    <property type="entry name" value="Glycogen Phosphorylase B"/>
    <property type="match status" value="1"/>
</dbReference>